<gene>
    <name evidence="1" type="ORF">VNI00_000037</name>
</gene>
<proteinExistence type="predicted"/>
<evidence type="ECO:0000313" key="1">
    <source>
        <dbReference type="EMBL" id="KAK7062549.1"/>
    </source>
</evidence>
<sequence length="205" mass="23904">MDEPLPNGWETSIRPPEDDERYIDTFTSVDELNKMLTFNYIYEHEPFDILPGPYSPEPKYDHKPPVFDYAVGMTPPQVEAFVRKHNLISPAPIVDWTVPFNVICRYLNDKYGLTLARGINLGLPVTKQKGLVVYKIATNYGTTIPKEQLGMVMKSIEEDLEIRPMWYFSWHNTLEGDWCILRSKFRRSKRAKRSDSEKPKEETSK</sequence>
<reference evidence="1 2" key="1">
    <citation type="submission" date="2024-01" db="EMBL/GenBank/DDBJ databases">
        <title>A draft genome for a cacao thread blight-causing isolate of Paramarasmius palmivorus.</title>
        <authorList>
            <person name="Baruah I.K."/>
            <person name="Bukari Y."/>
            <person name="Amoako-Attah I."/>
            <person name="Meinhardt L.W."/>
            <person name="Bailey B.A."/>
            <person name="Cohen S.P."/>
        </authorList>
    </citation>
    <scope>NUCLEOTIDE SEQUENCE [LARGE SCALE GENOMIC DNA]</scope>
    <source>
        <strain evidence="1 2">GH-12</strain>
    </source>
</reference>
<organism evidence="1 2">
    <name type="scientific">Paramarasmius palmivorus</name>
    <dbReference type="NCBI Taxonomy" id="297713"/>
    <lineage>
        <taxon>Eukaryota</taxon>
        <taxon>Fungi</taxon>
        <taxon>Dikarya</taxon>
        <taxon>Basidiomycota</taxon>
        <taxon>Agaricomycotina</taxon>
        <taxon>Agaricomycetes</taxon>
        <taxon>Agaricomycetidae</taxon>
        <taxon>Agaricales</taxon>
        <taxon>Marasmiineae</taxon>
        <taxon>Marasmiaceae</taxon>
        <taxon>Paramarasmius</taxon>
    </lineage>
</organism>
<accession>A0AAW0EFF0</accession>
<dbReference type="AlphaFoldDB" id="A0AAW0EFF0"/>
<comment type="caution">
    <text evidence="1">The sequence shown here is derived from an EMBL/GenBank/DDBJ whole genome shotgun (WGS) entry which is preliminary data.</text>
</comment>
<protein>
    <submittedName>
        <fullName evidence="1">Uncharacterized protein</fullName>
    </submittedName>
</protein>
<name>A0AAW0EFF0_9AGAR</name>
<evidence type="ECO:0000313" key="2">
    <source>
        <dbReference type="Proteomes" id="UP001383192"/>
    </source>
</evidence>
<keyword evidence="2" id="KW-1185">Reference proteome</keyword>
<dbReference type="EMBL" id="JAYKXP010000001">
    <property type="protein sequence ID" value="KAK7062549.1"/>
    <property type="molecule type" value="Genomic_DNA"/>
</dbReference>
<dbReference type="Proteomes" id="UP001383192">
    <property type="component" value="Unassembled WGS sequence"/>
</dbReference>